<name>A0A0F4VMP5_9HYPH</name>
<reference evidence="1 2" key="1">
    <citation type="journal article" date="2015" name="Phytopathology">
        <title>Genomes of Candidatus Liberibacter solanacearum haplotype A from New Zealand and the USA suggest significant genome plasticity in the species.</title>
        <authorList>
            <person name="Thompson S.M."/>
            <person name="Johnson C.P."/>
            <person name="Lu A.Y."/>
            <person name="Frampton R.A."/>
            <person name="Sullivan K.L."/>
            <person name="Fiers M.W."/>
            <person name="Crowhurst R.N."/>
            <person name="Pitman A.R."/>
            <person name="Scott I."/>
            <person name="Gudmestad N.C."/>
            <person name="Smith G.R."/>
        </authorList>
    </citation>
    <scope>NUCLEOTIDE SEQUENCE [LARGE SCALE GENOMIC DNA]</scope>
    <source>
        <strain evidence="1 2">LsoNZ1</strain>
    </source>
</reference>
<evidence type="ECO:0000313" key="1">
    <source>
        <dbReference type="EMBL" id="KJZ82644.1"/>
    </source>
</evidence>
<sequence>MHAGGKQLKGLVVRREAEAKLLLEGLKPVETFRYRCC</sequence>
<dbReference type="AlphaFoldDB" id="A0A0F4VMP5"/>
<proteinExistence type="predicted"/>
<dbReference type="InterPro" id="IPR023346">
    <property type="entry name" value="Lysozyme-like_dom_sf"/>
</dbReference>
<gene>
    <name evidence="1" type="ORF">DJ66_0253</name>
</gene>
<dbReference type="PATRIC" id="fig|556287.9.peg.268"/>
<dbReference type="SUPFAM" id="SSF53955">
    <property type="entry name" value="Lysozyme-like"/>
    <property type="match status" value="1"/>
</dbReference>
<dbReference type="EMBL" id="JMTK01000001">
    <property type="protein sequence ID" value="KJZ82644.1"/>
    <property type="molecule type" value="Genomic_DNA"/>
</dbReference>
<accession>A0A0F4VMP5</accession>
<evidence type="ECO:0000313" key="2">
    <source>
        <dbReference type="Proteomes" id="UP000033731"/>
    </source>
</evidence>
<organism evidence="1 2">
    <name type="scientific">Candidatus Liberibacter solanacearum</name>
    <dbReference type="NCBI Taxonomy" id="556287"/>
    <lineage>
        <taxon>Bacteria</taxon>
        <taxon>Pseudomonadati</taxon>
        <taxon>Pseudomonadota</taxon>
        <taxon>Alphaproteobacteria</taxon>
        <taxon>Hyphomicrobiales</taxon>
        <taxon>Rhizobiaceae</taxon>
        <taxon>Liberibacter</taxon>
    </lineage>
</organism>
<comment type="caution">
    <text evidence="1">The sequence shown here is derived from an EMBL/GenBank/DDBJ whole genome shotgun (WGS) entry which is preliminary data.</text>
</comment>
<dbReference type="Proteomes" id="UP000033731">
    <property type="component" value="Unassembled WGS sequence"/>
</dbReference>
<protein>
    <submittedName>
        <fullName evidence="1">Uncharacterized protein</fullName>
    </submittedName>
</protein>
<keyword evidence="2" id="KW-1185">Reference proteome</keyword>